<evidence type="ECO:0000313" key="2">
    <source>
        <dbReference type="Proteomes" id="UP000475862"/>
    </source>
</evidence>
<accession>A0A6G0T882</accession>
<proteinExistence type="predicted"/>
<keyword evidence="2" id="KW-1185">Reference proteome</keyword>
<feature type="non-terminal residue" evidence="1">
    <location>
        <position position="1"/>
    </location>
</feature>
<organism evidence="1 2">
    <name type="scientific">Aphis glycines</name>
    <name type="common">Soybean aphid</name>
    <dbReference type="NCBI Taxonomy" id="307491"/>
    <lineage>
        <taxon>Eukaryota</taxon>
        <taxon>Metazoa</taxon>
        <taxon>Ecdysozoa</taxon>
        <taxon>Arthropoda</taxon>
        <taxon>Hexapoda</taxon>
        <taxon>Insecta</taxon>
        <taxon>Pterygota</taxon>
        <taxon>Neoptera</taxon>
        <taxon>Paraneoptera</taxon>
        <taxon>Hemiptera</taxon>
        <taxon>Sternorrhyncha</taxon>
        <taxon>Aphidomorpha</taxon>
        <taxon>Aphidoidea</taxon>
        <taxon>Aphididae</taxon>
        <taxon>Aphidini</taxon>
        <taxon>Aphis</taxon>
        <taxon>Aphis</taxon>
    </lineage>
</organism>
<reference evidence="1 2" key="1">
    <citation type="submission" date="2019-08" db="EMBL/GenBank/DDBJ databases">
        <title>The genome of the soybean aphid Biotype 1, its phylome, world population structure and adaptation to the North American continent.</title>
        <authorList>
            <person name="Giordano R."/>
            <person name="Donthu R.K."/>
            <person name="Hernandez A.G."/>
            <person name="Wright C.L."/>
            <person name="Zimin A.V."/>
        </authorList>
    </citation>
    <scope>NUCLEOTIDE SEQUENCE [LARGE SCALE GENOMIC DNA]</scope>
    <source>
        <tissue evidence="1">Whole aphids</tissue>
    </source>
</reference>
<sequence length="208" mass="22505">DSKGLFGFSEDYRFLRGIGWQTFKGGAEDRAKDISNTRWVTEANAEVQPEGTLLQALEQSVARIVAVGVTEVAPSGVGPTHPVQAPGARFFQSTFLRLRSTSWSILIWGCGPFRLPEVRVLLLTSFLTAVFDGAMAPSMAGALRRSRICSLSRPMRSVGGMNANSKPALSKMIQYALITLRAADLWGRIRLALVLAEAATILLHTGAT</sequence>
<dbReference type="Proteomes" id="UP000475862">
    <property type="component" value="Unassembled WGS sequence"/>
</dbReference>
<evidence type="ECO:0000313" key="1">
    <source>
        <dbReference type="EMBL" id="KAE9527002.1"/>
    </source>
</evidence>
<dbReference type="AlphaFoldDB" id="A0A6G0T882"/>
<name>A0A6G0T882_APHGL</name>
<protein>
    <submittedName>
        <fullName evidence="1">Uncharacterized protein</fullName>
    </submittedName>
</protein>
<comment type="caution">
    <text evidence="1">The sequence shown here is derived from an EMBL/GenBank/DDBJ whole genome shotgun (WGS) entry which is preliminary data.</text>
</comment>
<dbReference type="EMBL" id="VYZN01000054">
    <property type="protein sequence ID" value="KAE9527002.1"/>
    <property type="molecule type" value="Genomic_DNA"/>
</dbReference>
<gene>
    <name evidence="1" type="ORF">AGLY_013650</name>
</gene>